<feature type="domain" description="HTH luxR-type" evidence="3">
    <location>
        <begin position="860"/>
        <end position="925"/>
    </location>
</feature>
<dbReference type="GO" id="GO:0004016">
    <property type="term" value="F:adenylate cyclase activity"/>
    <property type="evidence" value="ECO:0007669"/>
    <property type="project" value="TreeGrafter"/>
</dbReference>
<sequence>MIELRLLERDEEMSRLERAFAAATRGRGSLVAVVGPAGIGKSTLLGAARARASATGCRVLTARGSQLEQNFAFGVVRQLVEPVLMGADTAERVRLLRGAAHRAAALLDAQLAGPPPGDLTATNALYQLLVNLTGAGPVALVIDDLHWADDASVRFLVQLGPRLADLPLAVVLAGRPGERVELATGPASTILRPALLTPDAVAQLVRSVTDGRACPRLSAACHALTGGNPLFVRELAHAAQAAGGAAADGDEATLRAIAGTALEHRIPAVLANLTPEAVQLARAAAVLGDEADPALVVGLTGDPTGLPDRLAELIAAGILCPDHPVTFGHALTRDAVYAVTPPVDRSRLHRRAAELLDAAGQPVPLVATHLLATLPAGDAWVVRILVAAAHHALSRASPRSALTFLERAIQEPPATAELTADLIRQAGSCAQGVSWPTAITYLRRAAALAGGVVERARIVELLGRATFLAGRNAESISLLERTLTELGGTPADLDHRLRTVILAAAAADLDLRHTGARHLAVLRAAPELSDEVRFRLNAFLALWTAVIELDRDASVAAALRVLDGPLAAAPDQGASSALLAYLALIQADHDDALSWLDRASTAARESGQSHLVAMTGTFRAYALLRQGKLKEAGAAAREAAAVIDVAPATLTRVYAGSVLAEFHLACDELTPAARALAWAGIGDPPGPAQRSRLDLLAARLDLANGLPEAAVRRAEDVGRLLMTDGWLNPAAHPWRSVAALARHALGHHDEARALALEELDLARRWGAPQTLGAALRTMATVTGGPVAPELLAEAVAVLRTSPARLELAEALHAYGRSVRLRHPGAALAASTEALEIARACGAEGLARRVAAELAESATPAEPPHGALTAGEWRVARLALSGRTNHQIAQELHVTPKTVETHLSSVYRKLGVRNRTAMARLFADHEADRAG</sequence>
<dbReference type="Pfam" id="PF13191">
    <property type="entry name" value="AAA_16"/>
    <property type="match status" value="1"/>
</dbReference>
<dbReference type="PANTHER" id="PTHR16305:SF35">
    <property type="entry name" value="TRANSCRIPTIONAL ACTIVATOR DOMAIN"/>
    <property type="match status" value="1"/>
</dbReference>
<dbReference type="InterPro" id="IPR011990">
    <property type="entry name" value="TPR-like_helical_dom_sf"/>
</dbReference>
<dbReference type="InterPro" id="IPR016032">
    <property type="entry name" value="Sig_transdc_resp-reg_C-effctor"/>
</dbReference>
<keyword evidence="1" id="KW-0547">Nucleotide-binding</keyword>
<gene>
    <name evidence="4" type="ORF">HZU44_12180</name>
</gene>
<dbReference type="PRINTS" id="PR00038">
    <property type="entry name" value="HTHLUXR"/>
</dbReference>
<dbReference type="AlphaFoldDB" id="A0A7D6GK63"/>
<dbReference type="InterPro" id="IPR000792">
    <property type="entry name" value="Tscrpt_reg_LuxR_C"/>
</dbReference>
<dbReference type="InterPro" id="IPR041664">
    <property type="entry name" value="AAA_16"/>
</dbReference>
<evidence type="ECO:0000256" key="1">
    <source>
        <dbReference type="ARBA" id="ARBA00022741"/>
    </source>
</evidence>
<dbReference type="PANTHER" id="PTHR16305">
    <property type="entry name" value="TESTICULAR SOLUBLE ADENYLYL CYCLASE"/>
    <property type="match status" value="1"/>
</dbReference>
<dbReference type="SUPFAM" id="SSF46894">
    <property type="entry name" value="C-terminal effector domain of the bipartite response regulators"/>
    <property type="match status" value="1"/>
</dbReference>
<evidence type="ECO:0000256" key="2">
    <source>
        <dbReference type="ARBA" id="ARBA00022840"/>
    </source>
</evidence>
<dbReference type="Gene3D" id="1.10.10.10">
    <property type="entry name" value="Winged helix-like DNA-binding domain superfamily/Winged helix DNA-binding domain"/>
    <property type="match status" value="1"/>
</dbReference>
<dbReference type="Gene3D" id="1.25.40.10">
    <property type="entry name" value="Tetratricopeptide repeat domain"/>
    <property type="match status" value="1"/>
</dbReference>
<dbReference type="EMBL" id="CP058905">
    <property type="protein sequence ID" value="QLK00688.1"/>
    <property type="molecule type" value="Genomic_DNA"/>
</dbReference>
<reference evidence="4" key="1">
    <citation type="submission" date="2020-08" db="EMBL/GenBank/DDBJ databases">
        <title>A bifunctional nitrone conjugated secondary metabolite targeting the ribosome.</title>
        <authorList>
            <person name="Limbrick E.M."/>
            <person name="Graf M."/>
            <person name="Derewacz D.K."/>
            <person name="Nguyen F."/>
            <person name="Spraggins J.M."/>
            <person name="Wieland M."/>
            <person name="Ynigez-Gutierrez A.E."/>
            <person name="Reisman B.J."/>
            <person name="Zinshteyn B."/>
            <person name="McCulloch K."/>
            <person name="Iverson T.M."/>
            <person name="Green R."/>
            <person name="Wilson D.N."/>
            <person name="Bachmann B.O."/>
        </authorList>
    </citation>
    <scope>NUCLEOTIDE SEQUENCE</scope>
    <source>
        <strain evidence="4">Africana</strain>
    </source>
</reference>
<dbReference type="SUPFAM" id="SSF52540">
    <property type="entry name" value="P-loop containing nucleoside triphosphate hydrolases"/>
    <property type="match status" value="1"/>
</dbReference>
<dbReference type="InterPro" id="IPR036388">
    <property type="entry name" value="WH-like_DNA-bd_sf"/>
</dbReference>
<organism evidence="4">
    <name type="scientific">Micromonospora carbonacea</name>
    <dbReference type="NCBI Taxonomy" id="47853"/>
    <lineage>
        <taxon>Bacteria</taxon>
        <taxon>Bacillati</taxon>
        <taxon>Actinomycetota</taxon>
        <taxon>Actinomycetes</taxon>
        <taxon>Micromonosporales</taxon>
        <taxon>Micromonosporaceae</taxon>
        <taxon>Micromonospora</taxon>
    </lineage>
</organism>
<dbReference type="GO" id="GO:0003677">
    <property type="term" value="F:DNA binding"/>
    <property type="evidence" value="ECO:0007669"/>
    <property type="project" value="InterPro"/>
</dbReference>
<evidence type="ECO:0000259" key="3">
    <source>
        <dbReference type="PROSITE" id="PS50043"/>
    </source>
</evidence>
<proteinExistence type="predicted"/>
<dbReference type="SMART" id="SM00421">
    <property type="entry name" value="HTH_LUXR"/>
    <property type="match status" value="1"/>
</dbReference>
<dbReference type="InterPro" id="IPR027417">
    <property type="entry name" value="P-loop_NTPase"/>
</dbReference>
<keyword evidence="2" id="KW-0067">ATP-binding</keyword>
<dbReference type="Gene3D" id="3.40.50.300">
    <property type="entry name" value="P-loop containing nucleotide triphosphate hydrolases"/>
    <property type="match status" value="1"/>
</dbReference>
<name>A0A7D6GK63_9ACTN</name>
<dbReference type="PROSITE" id="PS00622">
    <property type="entry name" value="HTH_LUXR_1"/>
    <property type="match status" value="1"/>
</dbReference>
<accession>A0A7D6GK63</accession>
<evidence type="ECO:0000313" key="4">
    <source>
        <dbReference type="EMBL" id="QLK00688.1"/>
    </source>
</evidence>
<dbReference type="CDD" id="cd06170">
    <property type="entry name" value="LuxR_C_like"/>
    <property type="match status" value="1"/>
</dbReference>
<dbReference type="PROSITE" id="PS50043">
    <property type="entry name" value="HTH_LUXR_2"/>
    <property type="match status" value="1"/>
</dbReference>
<dbReference type="GO" id="GO:0006355">
    <property type="term" value="P:regulation of DNA-templated transcription"/>
    <property type="evidence" value="ECO:0007669"/>
    <property type="project" value="InterPro"/>
</dbReference>
<dbReference type="SUPFAM" id="SSF48452">
    <property type="entry name" value="TPR-like"/>
    <property type="match status" value="1"/>
</dbReference>
<protein>
    <submittedName>
        <fullName evidence="4">AAA family ATPase</fullName>
    </submittedName>
</protein>
<dbReference type="GO" id="GO:0005737">
    <property type="term" value="C:cytoplasm"/>
    <property type="evidence" value="ECO:0007669"/>
    <property type="project" value="TreeGrafter"/>
</dbReference>
<dbReference type="GO" id="GO:0005524">
    <property type="term" value="F:ATP binding"/>
    <property type="evidence" value="ECO:0007669"/>
    <property type="project" value="UniProtKB-KW"/>
</dbReference>
<dbReference type="Pfam" id="PF00196">
    <property type="entry name" value="GerE"/>
    <property type="match status" value="1"/>
</dbReference>